<name>A0A327KUX8_9BRAD</name>
<dbReference type="EMBL" id="NPEU01000005">
    <property type="protein sequence ID" value="RAI42071.1"/>
    <property type="molecule type" value="Genomic_DNA"/>
</dbReference>
<keyword evidence="3" id="KW-1185">Reference proteome</keyword>
<dbReference type="AlphaFoldDB" id="A0A327KUX8"/>
<dbReference type="InterPro" id="IPR018754">
    <property type="entry name" value="RovC-like_DNA-bd"/>
</dbReference>
<reference evidence="2 3" key="1">
    <citation type="submission" date="2017-07" db="EMBL/GenBank/DDBJ databases">
        <title>Draft Genome Sequences of Select Purple Nonsulfur Bacteria.</title>
        <authorList>
            <person name="Lasarre B."/>
            <person name="Mckinlay J.B."/>
        </authorList>
    </citation>
    <scope>NUCLEOTIDE SEQUENCE [LARGE SCALE GENOMIC DNA]</scope>
    <source>
        <strain evidence="2 3">DSM 11907</strain>
    </source>
</reference>
<sequence length="168" mass="18389">MVLAPAPLSFGDAQTIASLPLTVRETTSEGTYAVADQGGRRVSLVLSEGVSTSSAAAALIPLDARFPARIEAALQLWRALNGHRAPLRRDPLTRQRRQRLALSLRALDGRLAGHAYRSIAAGLFGDARVPKGRAWKTHDLRDRTIRLVRFGTKLMRGGYLDLLLVRSR</sequence>
<gene>
    <name evidence="2" type="ORF">CH338_01240</name>
</gene>
<comment type="caution">
    <text evidence="2">The sequence shown here is derived from an EMBL/GenBank/DDBJ whole genome shotgun (WGS) entry which is preliminary data.</text>
</comment>
<organism evidence="2 3">
    <name type="scientific">Rhodoplanes elegans</name>
    <dbReference type="NCBI Taxonomy" id="29408"/>
    <lineage>
        <taxon>Bacteria</taxon>
        <taxon>Pseudomonadati</taxon>
        <taxon>Pseudomonadota</taxon>
        <taxon>Alphaproteobacteria</taxon>
        <taxon>Hyphomicrobiales</taxon>
        <taxon>Nitrobacteraceae</taxon>
        <taxon>Rhodoplanes</taxon>
    </lineage>
</organism>
<protein>
    <recommendedName>
        <fullName evidence="1">T6SS Transcription factor RovC-like DNA binding domain-containing protein</fullName>
    </recommendedName>
</protein>
<evidence type="ECO:0000259" key="1">
    <source>
        <dbReference type="Pfam" id="PF10074"/>
    </source>
</evidence>
<dbReference type="Proteomes" id="UP000248863">
    <property type="component" value="Unassembled WGS sequence"/>
</dbReference>
<proteinExistence type="predicted"/>
<dbReference type="OrthoDB" id="7261891at2"/>
<evidence type="ECO:0000313" key="2">
    <source>
        <dbReference type="EMBL" id="RAI42071.1"/>
    </source>
</evidence>
<accession>A0A327KUX8</accession>
<dbReference type="Pfam" id="PF10074">
    <property type="entry name" value="RovC_DNA-bd"/>
    <property type="match status" value="1"/>
</dbReference>
<evidence type="ECO:0000313" key="3">
    <source>
        <dbReference type="Proteomes" id="UP000248863"/>
    </source>
</evidence>
<feature type="domain" description="T6SS Transcription factor RovC-like DNA binding" evidence="1">
    <location>
        <begin position="59"/>
        <end position="163"/>
    </location>
</feature>